<dbReference type="AlphaFoldDB" id="A0A8J4X9X0"/>
<feature type="compositionally biased region" description="Basic residues" evidence="1">
    <location>
        <begin position="335"/>
        <end position="350"/>
    </location>
</feature>
<keyword evidence="3" id="KW-1185">Reference proteome</keyword>
<feature type="region of interest" description="Disordered" evidence="1">
    <location>
        <begin position="195"/>
        <end position="226"/>
    </location>
</feature>
<dbReference type="EMBL" id="QNUK01000023">
    <property type="protein sequence ID" value="KAF5907276.1"/>
    <property type="molecule type" value="Genomic_DNA"/>
</dbReference>
<evidence type="ECO:0000313" key="3">
    <source>
        <dbReference type="Proteomes" id="UP000727407"/>
    </source>
</evidence>
<feature type="compositionally biased region" description="Basic and acidic residues" evidence="1">
    <location>
        <begin position="474"/>
        <end position="486"/>
    </location>
</feature>
<comment type="caution">
    <text evidence="2">The sequence shown here is derived from an EMBL/GenBank/DDBJ whole genome shotgun (WGS) entry which is preliminary data.</text>
</comment>
<organism evidence="2 3">
    <name type="scientific">Clarias magur</name>
    <name type="common">Asian catfish</name>
    <name type="synonym">Macropteronotus magur</name>
    <dbReference type="NCBI Taxonomy" id="1594786"/>
    <lineage>
        <taxon>Eukaryota</taxon>
        <taxon>Metazoa</taxon>
        <taxon>Chordata</taxon>
        <taxon>Craniata</taxon>
        <taxon>Vertebrata</taxon>
        <taxon>Euteleostomi</taxon>
        <taxon>Actinopterygii</taxon>
        <taxon>Neopterygii</taxon>
        <taxon>Teleostei</taxon>
        <taxon>Ostariophysi</taxon>
        <taxon>Siluriformes</taxon>
        <taxon>Clariidae</taxon>
        <taxon>Clarias</taxon>
    </lineage>
</organism>
<feature type="compositionally biased region" description="Basic residues" evidence="1">
    <location>
        <begin position="487"/>
        <end position="505"/>
    </location>
</feature>
<feature type="compositionally biased region" description="Basic and acidic residues" evidence="1">
    <location>
        <begin position="429"/>
        <end position="439"/>
    </location>
</feature>
<feature type="region of interest" description="Disordered" evidence="1">
    <location>
        <begin position="393"/>
        <end position="444"/>
    </location>
</feature>
<reference evidence="2" key="1">
    <citation type="submission" date="2020-07" db="EMBL/GenBank/DDBJ databases">
        <title>Clarias magur genome sequencing, assembly and annotation.</title>
        <authorList>
            <person name="Kushwaha B."/>
            <person name="Kumar R."/>
            <person name="Das P."/>
            <person name="Joshi C.G."/>
            <person name="Kumar D."/>
            <person name="Nagpure N.S."/>
            <person name="Pandey M."/>
            <person name="Agarwal S."/>
            <person name="Srivastava S."/>
            <person name="Singh M."/>
            <person name="Sahoo L."/>
            <person name="Jayasankar P."/>
            <person name="Meher P.K."/>
            <person name="Koringa P.G."/>
            <person name="Iquebal M.A."/>
            <person name="Das S.P."/>
            <person name="Bit A."/>
            <person name="Patnaik S."/>
            <person name="Patel N."/>
            <person name="Shah T.M."/>
            <person name="Hinsu A."/>
            <person name="Jena J.K."/>
        </authorList>
    </citation>
    <scope>NUCLEOTIDE SEQUENCE</scope>
    <source>
        <strain evidence="2">CIFAMagur01</strain>
        <tissue evidence="2">Testis</tissue>
    </source>
</reference>
<feature type="compositionally biased region" description="Basic and acidic residues" evidence="1">
    <location>
        <begin position="352"/>
        <end position="366"/>
    </location>
</feature>
<dbReference type="OrthoDB" id="8973958at2759"/>
<evidence type="ECO:0000256" key="1">
    <source>
        <dbReference type="SAM" id="MobiDB-lite"/>
    </source>
</evidence>
<feature type="region of interest" description="Disordered" evidence="1">
    <location>
        <begin position="469"/>
        <end position="513"/>
    </location>
</feature>
<gene>
    <name evidence="2" type="ORF">DAT39_002936</name>
</gene>
<proteinExistence type="predicted"/>
<name>A0A8J4X9X0_CLAMG</name>
<evidence type="ECO:0000313" key="2">
    <source>
        <dbReference type="EMBL" id="KAF5907276.1"/>
    </source>
</evidence>
<feature type="region of interest" description="Disordered" evidence="1">
    <location>
        <begin position="322"/>
        <end position="366"/>
    </location>
</feature>
<dbReference type="Proteomes" id="UP000727407">
    <property type="component" value="Unassembled WGS sequence"/>
</dbReference>
<feature type="compositionally biased region" description="Basic residues" evidence="1">
    <location>
        <begin position="408"/>
        <end position="428"/>
    </location>
</feature>
<feature type="non-terminal residue" evidence="2">
    <location>
        <position position="513"/>
    </location>
</feature>
<accession>A0A8J4X9X0</accession>
<sequence>MTVMIMDMIADTSQNRRETMRKLTGHKAAVQAMELMSSFFKHIKANDKQMSEKIRTEAVRVLMGIFLWDPEREDPIPYLVEVVDAGAEQEHSTSQRENMRQLTGPKAAARAMELMNSFFKDIEANDKQMSEKIRTEAVRVLMGIFLWDPKTGDTTPQLVLVVDAGAEGERRGTGPSKSLADNVESEAVVEAEAAVHPKNRKSKYAGTEKSRTQANPVVISGGKEKRARIGRGTCGKGRKINYNMVQDHRPGMLKEEDQGARAEVINQFLKALLVQEKEKLGNETRILKELDDGMEAKAEKDEAEETEAENSITLAIINMHDNSAKNTGKGTEKKKQTRRGTRGKGRKIHYRTFQDKKRGKKEEEDGARAEAINFVLKVLQEAQNFTMSLDEPISNIHDEPANNPGTGHQKKKRTRRGTRGKGRKIHYKKSQDRKSAMLKEEDDGARTEAINLVLKVLQEAQKITMSLGGGIANMHDKPAKNPGIEHQRKKWTRRGTRGKGRKIHYTKFQDKKS</sequence>
<protein>
    <submittedName>
        <fullName evidence="2">Uncharacterized protein</fullName>
    </submittedName>
</protein>